<name>A0A428R4B4_9HYPO</name>
<evidence type="ECO:0000313" key="1">
    <source>
        <dbReference type="EMBL" id="RSL72376.1"/>
    </source>
</evidence>
<protein>
    <submittedName>
        <fullName evidence="1">Uncharacterized protein</fullName>
    </submittedName>
</protein>
<dbReference type="OrthoDB" id="10429169at2759"/>
<organism evidence="1 2">
    <name type="scientific">Fusarium duplospermum</name>
    <dbReference type="NCBI Taxonomy" id="1325734"/>
    <lineage>
        <taxon>Eukaryota</taxon>
        <taxon>Fungi</taxon>
        <taxon>Dikarya</taxon>
        <taxon>Ascomycota</taxon>
        <taxon>Pezizomycotina</taxon>
        <taxon>Sordariomycetes</taxon>
        <taxon>Hypocreomycetidae</taxon>
        <taxon>Hypocreales</taxon>
        <taxon>Nectriaceae</taxon>
        <taxon>Fusarium</taxon>
        <taxon>Fusarium solani species complex</taxon>
    </lineage>
</organism>
<dbReference type="AlphaFoldDB" id="A0A428R4B4"/>
<comment type="caution">
    <text evidence="1">The sequence shown here is derived from an EMBL/GenBank/DDBJ whole genome shotgun (WGS) entry which is preliminary data.</text>
</comment>
<gene>
    <name evidence="1" type="ORF">CEP54_000940</name>
</gene>
<keyword evidence="2" id="KW-1185">Reference proteome</keyword>
<dbReference type="EMBL" id="NKCI01000004">
    <property type="protein sequence ID" value="RSL72376.1"/>
    <property type="molecule type" value="Genomic_DNA"/>
</dbReference>
<dbReference type="Proteomes" id="UP000288168">
    <property type="component" value="Unassembled WGS sequence"/>
</dbReference>
<reference evidence="1 2" key="1">
    <citation type="submission" date="2017-06" db="EMBL/GenBank/DDBJ databases">
        <title>Comparative genomic analysis of Ambrosia Fusariam Clade fungi.</title>
        <authorList>
            <person name="Stajich J.E."/>
            <person name="Carrillo J."/>
            <person name="Kijimoto T."/>
            <person name="Eskalen A."/>
            <person name="O'Donnell K."/>
            <person name="Kasson M."/>
        </authorList>
    </citation>
    <scope>NUCLEOTIDE SEQUENCE [LARGE SCALE GENOMIC DNA]</scope>
    <source>
        <strain evidence="1 2">NRRL62584</strain>
    </source>
</reference>
<sequence>MAATRGKPGVTPIHGHHKLNWNEVGFEAINHSLEALLSLQLALEWSASGDIESQTSKFLVQANIRLTGIGKRFSPVWSPLSTRFNVLGEKSRDDEVLLGVTKRSPARHELEHESSSFGTPY</sequence>
<evidence type="ECO:0000313" key="2">
    <source>
        <dbReference type="Proteomes" id="UP000288168"/>
    </source>
</evidence>
<accession>A0A428R4B4</accession>
<proteinExistence type="predicted"/>